<evidence type="ECO:0000256" key="2">
    <source>
        <dbReference type="ARBA" id="ARBA00009773"/>
    </source>
</evidence>
<organism evidence="7 8">
    <name type="scientific">Methanoculleus caldifontis</name>
    <dbReference type="NCBI Taxonomy" id="2651577"/>
    <lineage>
        <taxon>Archaea</taxon>
        <taxon>Methanobacteriati</taxon>
        <taxon>Methanobacteriota</taxon>
        <taxon>Stenosarchaea group</taxon>
        <taxon>Methanomicrobia</taxon>
        <taxon>Methanomicrobiales</taxon>
        <taxon>Methanomicrobiaceae</taxon>
        <taxon>Methanoculleus</taxon>
    </lineage>
</organism>
<keyword evidence="8" id="KW-1185">Reference proteome</keyword>
<gene>
    <name evidence="7" type="ORF">F8E02_03785</name>
</gene>
<feature type="transmembrane region" description="Helical" evidence="6">
    <location>
        <begin position="270"/>
        <end position="290"/>
    </location>
</feature>
<sequence>MRYEGLICQIHIREIVTTRYSDTGLLTLILALLIFAGILIAFWPLLDAIVLALSLAVVLIPFKQRLACRSSDRIAAAIITLLAFASISGLIVLTAAIVYTNAGYIFNMANIIIGWVEALPDAGILTPDAVAETLQAVVNIFEAYLASIAMSLPMILLKAFIFFLALYLFVLSGDHVAQELRSVLPEQLAASVNSLSGKTVDTLYAVYIVNVQVALITFLIAVPFFVFWGYGQVLVLAVLMGIFQLIPFLGPQILIIFLALYALAQGDTSGAVVMLAVGYPLISGSADFYFRPKMMGRRMAIHPVLMMIGLFGGLALFGIIGVILGPLFAALLVSAYELLVVQLRAGKSEQAVLTGQG</sequence>
<feature type="transmembrane region" description="Helical" evidence="6">
    <location>
        <begin position="234"/>
        <end position="264"/>
    </location>
</feature>
<dbReference type="InterPro" id="IPR002549">
    <property type="entry name" value="AI-2E-like"/>
</dbReference>
<dbReference type="Pfam" id="PF01594">
    <property type="entry name" value="AI-2E_transport"/>
    <property type="match status" value="1"/>
</dbReference>
<evidence type="ECO:0000313" key="7">
    <source>
        <dbReference type="EMBL" id="MDV2481144.1"/>
    </source>
</evidence>
<feature type="transmembrane region" description="Helical" evidence="6">
    <location>
        <begin position="204"/>
        <end position="227"/>
    </location>
</feature>
<feature type="transmembrane region" description="Helical" evidence="6">
    <location>
        <begin position="29"/>
        <end position="62"/>
    </location>
</feature>
<reference evidence="7 8" key="1">
    <citation type="submission" date="2019-10" db="EMBL/GenBank/DDBJ databases">
        <title>Isolation and characterization of Methanoculleus sp. Wushi-C6 from a hot spring well.</title>
        <authorList>
            <person name="Chen S.-C."/>
            <person name="Lan Z.-H."/>
            <person name="You Y.-T."/>
            <person name="Lai M.-C."/>
        </authorList>
    </citation>
    <scope>NUCLEOTIDE SEQUENCE [LARGE SCALE GENOMIC DNA]</scope>
    <source>
        <strain evidence="7 8">Wushi-C6</strain>
    </source>
</reference>
<proteinExistence type="inferred from homology"/>
<evidence type="ECO:0000256" key="3">
    <source>
        <dbReference type="ARBA" id="ARBA00022692"/>
    </source>
</evidence>
<keyword evidence="4 6" id="KW-1133">Transmembrane helix</keyword>
<keyword evidence="3 6" id="KW-0812">Transmembrane</keyword>
<keyword evidence="5 6" id="KW-0472">Membrane</keyword>
<feature type="transmembrane region" description="Helical" evidence="6">
    <location>
        <begin position="74"/>
        <end position="98"/>
    </location>
</feature>
<accession>A0ABU3WZB7</accession>
<comment type="subcellular location">
    <subcellularLocation>
        <location evidence="1">Membrane</location>
        <topology evidence="1">Multi-pass membrane protein</topology>
    </subcellularLocation>
</comment>
<dbReference type="Proteomes" id="UP001281203">
    <property type="component" value="Unassembled WGS sequence"/>
</dbReference>
<dbReference type="PANTHER" id="PTHR21716">
    <property type="entry name" value="TRANSMEMBRANE PROTEIN"/>
    <property type="match status" value="1"/>
</dbReference>
<evidence type="ECO:0000256" key="1">
    <source>
        <dbReference type="ARBA" id="ARBA00004141"/>
    </source>
</evidence>
<evidence type="ECO:0000313" key="8">
    <source>
        <dbReference type="Proteomes" id="UP001281203"/>
    </source>
</evidence>
<evidence type="ECO:0000256" key="5">
    <source>
        <dbReference type="ARBA" id="ARBA00023136"/>
    </source>
</evidence>
<comment type="similarity">
    <text evidence="2">Belongs to the autoinducer-2 exporter (AI-2E) (TC 2.A.86) family.</text>
</comment>
<evidence type="ECO:0000256" key="4">
    <source>
        <dbReference type="ARBA" id="ARBA00022989"/>
    </source>
</evidence>
<protein>
    <submittedName>
        <fullName evidence="7">AI-2E family transporter</fullName>
    </submittedName>
</protein>
<name>A0ABU3WZB7_9EURY</name>
<feature type="transmembrane region" description="Helical" evidence="6">
    <location>
        <begin position="310"/>
        <end position="336"/>
    </location>
</feature>
<dbReference type="PANTHER" id="PTHR21716:SF4">
    <property type="entry name" value="TRANSMEMBRANE PROTEIN 245"/>
    <property type="match status" value="1"/>
</dbReference>
<dbReference type="EMBL" id="WBKO01000001">
    <property type="protein sequence ID" value="MDV2481144.1"/>
    <property type="molecule type" value="Genomic_DNA"/>
</dbReference>
<feature type="transmembrane region" description="Helical" evidence="6">
    <location>
        <begin position="143"/>
        <end position="170"/>
    </location>
</feature>
<comment type="caution">
    <text evidence="7">The sequence shown here is derived from an EMBL/GenBank/DDBJ whole genome shotgun (WGS) entry which is preliminary data.</text>
</comment>
<evidence type="ECO:0000256" key="6">
    <source>
        <dbReference type="SAM" id="Phobius"/>
    </source>
</evidence>